<evidence type="ECO:0000313" key="8">
    <source>
        <dbReference type="Proteomes" id="UP000006906"/>
    </source>
</evidence>
<dbReference type="InParanoid" id="A0A2K3CUX0"/>
<comment type="similarity">
    <text evidence="1">Belongs to the acyl coenzyme A hydrolase family.</text>
</comment>
<gene>
    <name evidence="7" type="ORF">CHLRE_16g683350v5</name>
</gene>
<evidence type="ECO:0000256" key="5">
    <source>
        <dbReference type="SAM" id="MobiDB-lite"/>
    </source>
</evidence>
<evidence type="ECO:0000256" key="4">
    <source>
        <dbReference type="ARBA" id="ARBA00022946"/>
    </source>
</evidence>
<dbReference type="PANTHER" id="PTHR12655">
    <property type="entry name" value="ACYL-COA THIOESTERASE"/>
    <property type="match status" value="1"/>
</dbReference>
<dbReference type="OrthoDB" id="331699at2759"/>
<sequence>MMATIRLEEPLELKVASLAEVKNVAPFSYEVGEHRHRSLGLRGLQIKFKPRPDDSTDADADAPGPLDWAMRARVAGWFANARPGNSAASAAPASGGPPAGPGVNTSTSTSQVAAPLEPPTGPGTSAAAGPGTRAASAASNAAGPGTSASAAAGASTGDSSGASTGASTTGPRAAPPASRAPSDSWLEMLFPFSSNAVLREQYQRFMSNSMRYGLLLEDLDTLAGDIAARHAGVRDRVLLTASIDRISWLQDPDVGEMTLSHDLRMAGQVVWAGRSSMEVLIELSRRESSQQAWTFLGLARFVLVARTPDRTAAADVPVLLPQTPRERELFEQGQKHMQLRNQRRDTHTARKPPTVEEVALVHDLIRNHHLARTLASHHHHHSPSADAVPMARTGLQSSVLMHSQDRNAFDVIFGGHLLRLAYEHAFATAALHAGEYCDPLSMDDVAFLLPVPIGTLLRLTGQVVYVEGPVVRVHVRATKLEPGAPEQSVVTNVFSFAFVSKSGGVRRVVPETMVEAMEYLMGYRQHVMDETSRMVAEDRVRPKL</sequence>
<dbReference type="KEGG" id="cre:CHLRE_16g683350v5"/>
<evidence type="ECO:0000259" key="6">
    <source>
        <dbReference type="PROSITE" id="PS51770"/>
    </source>
</evidence>
<feature type="domain" description="HotDog ACOT-type" evidence="6">
    <location>
        <begin position="188"/>
        <end position="309"/>
    </location>
</feature>
<reference evidence="7 8" key="1">
    <citation type="journal article" date="2007" name="Science">
        <title>The Chlamydomonas genome reveals the evolution of key animal and plant functions.</title>
        <authorList>
            <person name="Merchant S.S."/>
            <person name="Prochnik S.E."/>
            <person name="Vallon O."/>
            <person name="Harris E.H."/>
            <person name="Karpowicz S.J."/>
            <person name="Witman G.B."/>
            <person name="Terry A."/>
            <person name="Salamov A."/>
            <person name="Fritz-Laylin L.K."/>
            <person name="Marechal-Drouard L."/>
            <person name="Marshall W.F."/>
            <person name="Qu L.H."/>
            <person name="Nelson D.R."/>
            <person name="Sanderfoot A.A."/>
            <person name="Spalding M.H."/>
            <person name="Kapitonov V.V."/>
            <person name="Ren Q."/>
            <person name="Ferris P."/>
            <person name="Lindquist E."/>
            <person name="Shapiro H."/>
            <person name="Lucas S.M."/>
            <person name="Grimwood J."/>
            <person name="Schmutz J."/>
            <person name="Cardol P."/>
            <person name="Cerutti H."/>
            <person name="Chanfreau G."/>
            <person name="Chen C.L."/>
            <person name="Cognat V."/>
            <person name="Croft M.T."/>
            <person name="Dent R."/>
            <person name="Dutcher S."/>
            <person name="Fernandez E."/>
            <person name="Fukuzawa H."/>
            <person name="Gonzalez-Ballester D."/>
            <person name="Gonzalez-Halphen D."/>
            <person name="Hallmann A."/>
            <person name="Hanikenne M."/>
            <person name="Hippler M."/>
            <person name="Inwood W."/>
            <person name="Jabbari K."/>
            <person name="Kalanon M."/>
            <person name="Kuras R."/>
            <person name="Lefebvre P.A."/>
            <person name="Lemaire S.D."/>
            <person name="Lobanov A.V."/>
            <person name="Lohr M."/>
            <person name="Manuell A."/>
            <person name="Meier I."/>
            <person name="Mets L."/>
            <person name="Mittag M."/>
            <person name="Mittelmeier T."/>
            <person name="Moroney J.V."/>
            <person name="Moseley J."/>
            <person name="Napoli C."/>
            <person name="Nedelcu A.M."/>
            <person name="Niyogi K."/>
            <person name="Novoselov S.V."/>
            <person name="Paulsen I.T."/>
            <person name="Pazour G."/>
            <person name="Purton S."/>
            <person name="Ral J.P."/>
            <person name="Riano-Pachon D.M."/>
            <person name="Riekhof W."/>
            <person name="Rymarquis L."/>
            <person name="Schroda M."/>
            <person name="Stern D."/>
            <person name="Umen J."/>
            <person name="Willows R."/>
            <person name="Wilson N."/>
            <person name="Zimmer S.L."/>
            <person name="Allmer J."/>
            <person name="Balk J."/>
            <person name="Bisova K."/>
            <person name="Chen C.J."/>
            <person name="Elias M."/>
            <person name="Gendler K."/>
            <person name="Hauser C."/>
            <person name="Lamb M.R."/>
            <person name="Ledford H."/>
            <person name="Long J.C."/>
            <person name="Minagawa J."/>
            <person name="Page M.D."/>
            <person name="Pan J."/>
            <person name="Pootakham W."/>
            <person name="Roje S."/>
            <person name="Rose A."/>
            <person name="Stahlberg E."/>
            <person name="Terauchi A.M."/>
            <person name="Yang P."/>
            <person name="Ball S."/>
            <person name="Bowler C."/>
            <person name="Dieckmann C.L."/>
            <person name="Gladyshev V.N."/>
            <person name="Green P."/>
            <person name="Jorgensen R."/>
            <person name="Mayfield S."/>
            <person name="Mueller-Roeber B."/>
            <person name="Rajamani S."/>
            <person name="Sayre R.T."/>
            <person name="Brokstein P."/>
            <person name="Dubchak I."/>
            <person name="Goodstein D."/>
            <person name="Hornick L."/>
            <person name="Huang Y.W."/>
            <person name="Jhaveri J."/>
            <person name="Luo Y."/>
            <person name="Martinez D."/>
            <person name="Ngau W.C."/>
            <person name="Otillar B."/>
            <person name="Poliakov A."/>
            <person name="Porter A."/>
            <person name="Szajkowski L."/>
            <person name="Werner G."/>
            <person name="Zhou K."/>
            <person name="Grigoriev I.V."/>
            <person name="Rokhsar D.S."/>
            <person name="Grossman A.R."/>
        </authorList>
    </citation>
    <scope>NUCLEOTIDE SEQUENCE [LARGE SCALE GENOMIC DNA]</scope>
    <source>
        <strain evidence="8">CC-503</strain>
    </source>
</reference>
<dbReference type="GO" id="GO:0047617">
    <property type="term" value="F:fatty acyl-CoA hydrolase activity"/>
    <property type="evidence" value="ECO:0000318"/>
    <property type="project" value="GO_Central"/>
</dbReference>
<dbReference type="SUPFAM" id="SSF54637">
    <property type="entry name" value="Thioesterase/thiol ester dehydrase-isomerase"/>
    <property type="match status" value="2"/>
</dbReference>
<keyword evidence="3" id="KW-0378">Hydrolase</keyword>
<dbReference type="GeneID" id="5717596"/>
<dbReference type="GO" id="GO:0006637">
    <property type="term" value="P:acyl-CoA metabolic process"/>
    <property type="evidence" value="ECO:0000318"/>
    <property type="project" value="GO_Central"/>
</dbReference>
<dbReference type="EMBL" id="CM008977">
    <property type="protein sequence ID" value="PNW72078.1"/>
    <property type="molecule type" value="Genomic_DNA"/>
</dbReference>
<dbReference type="InterPro" id="IPR006683">
    <property type="entry name" value="Thioestr_dom"/>
</dbReference>
<proteinExistence type="inferred from homology"/>
<dbReference type="Gene3D" id="3.10.129.10">
    <property type="entry name" value="Hotdog Thioesterase"/>
    <property type="match status" value="2"/>
</dbReference>
<organism evidence="7 8">
    <name type="scientific">Chlamydomonas reinhardtii</name>
    <name type="common">Chlamydomonas smithii</name>
    <dbReference type="NCBI Taxonomy" id="3055"/>
    <lineage>
        <taxon>Eukaryota</taxon>
        <taxon>Viridiplantae</taxon>
        <taxon>Chlorophyta</taxon>
        <taxon>core chlorophytes</taxon>
        <taxon>Chlorophyceae</taxon>
        <taxon>CS clade</taxon>
        <taxon>Chlamydomonadales</taxon>
        <taxon>Chlamydomonadaceae</taxon>
        <taxon>Chlamydomonas</taxon>
    </lineage>
</organism>
<evidence type="ECO:0000256" key="1">
    <source>
        <dbReference type="ARBA" id="ARBA00010458"/>
    </source>
</evidence>
<feature type="domain" description="HotDog ACOT-type" evidence="6">
    <location>
        <begin position="391"/>
        <end position="504"/>
    </location>
</feature>
<evidence type="ECO:0000313" key="7">
    <source>
        <dbReference type="EMBL" id="PNW72078.1"/>
    </source>
</evidence>
<dbReference type="ExpressionAtlas" id="A0A2K3CUX0">
    <property type="expression patterns" value="baseline and differential"/>
</dbReference>
<dbReference type="Pfam" id="PF03061">
    <property type="entry name" value="4HBT"/>
    <property type="match status" value="1"/>
</dbReference>
<accession>A0A2K3CUX0</accession>
<dbReference type="RefSeq" id="XP_001692073.2">
    <property type="nucleotide sequence ID" value="XM_001692021.2"/>
</dbReference>
<evidence type="ECO:0000256" key="2">
    <source>
        <dbReference type="ARBA" id="ARBA00022737"/>
    </source>
</evidence>
<dbReference type="STRING" id="3055.A0A2K3CUX0"/>
<feature type="compositionally biased region" description="Low complexity" evidence="5">
    <location>
        <begin position="122"/>
        <end position="180"/>
    </location>
</feature>
<dbReference type="PANTHER" id="PTHR12655:SF8">
    <property type="entry name" value="HOTDOG ACOT-TYPE DOMAIN-CONTAINING PROTEIN"/>
    <property type="match status" value="1"/>
</dbReference>
<name>A0A2K3CUX0_CHLRE</name>
<dbReference type="PaxDb" id="3055-EDP04563"/>
<keyword evidence="2" id="KW-0677">Repeat</keyword>
<keyword evidence="8" id="KW-1185">Reference proteome</keyword>
<dbReference type="PROSITE" id="PS51770">
    <property type="entry name" value="HOTDOG_ACOT"/>
    <property type="match status" value="2"/>
</dbReference>
<evidence type="ECO:0000256" key="3">
    <source>
        <dbReference type="ARBA" id="ARBA00022801"/>
    </source>
</evidence>
<feature type="compositionally biased region" description="Polar residues" evidence="5">
    <location>
        <begin position="103"/>
        <end position="112"/>
    </location>
</feature>
<dbReference type="OMA" id="RAESHNA"/>
<dbReference type="InterPro" id="IPR029069">
    <property type="entry name" value="HotDog_dom_sf"/>
</dbReference>
<dbReference type="InterPro" id="IPR033120">
    <property type="entry name" value="HOTDOG_ACOT"/>
</dbReference>
<dbReference type="Proteomes" id="UP000006906">
    <property type="component" value="Chromosome 16"/>
</dbReference>
<keyword evidence="4" id="KW-0809">Transit peptide</keyword>
<dbReference type="Gramene" id="PNW72078">
    <property type="protein sequence ID" value="PNW72078"/>
    <property type="gene ID" value="CHLRE_16g683350v5"/>
</dbReference>
<dbReference type="AlphaFoldDB" id="A0A2K3CUX0"/>
<feature type="compositionally biased region" description="Low complexity" evidence="5">
    <location>
        <begin position="84"/>
        <end position="96"/>
    </location>
</feature>
<protein>
    <recommendedName>
        <fullName evidence="6">HotDog ACOT-type domain-containing protein</fullName>
    </recommendedName>
</protein>
<feature type="region of interest" description="Disordered" evidence="5">
    <location>
        <begin position="84"/>
        <end position="180"/>
    </location>
</feature>
<dbReference type="CDD" id="cd03442">
    <property type="entry name" value="BFIT_BACH"/>
    <property type="match status" value="2"/>
</dbReference>